<evidence type="ECO:0000256" key="1">
    <source>
        <dbReference type="SAM" id="MobiDB-lite"/>
    </source>
</evidence>
<dbReference type="RefSeq" id="WP_354015479.1">
    <property type="nucleotide sequence ID" value="NZ_JBEPMU010000006.1"/>
</dbReference>
<keyword evidence="3" id="KW-1185">Reference proteome</keyword>
<name>A0ABV2K229_9GAMM</name>
<dbReference type="EMBL" id="JBEPMU010000006">
    <property type="protein sequence ID" value="MET3654108.1"/>
    <property type="molecule type" value="Genomic_DNA"/>
</dbReference>
<feature type="region of interest" description="Disordered" evidence="1">
    <location>
        <begin position="1"/>
        <end position="26"/>
    </location>
</feature>
<evidence type="ECO:0000313" key="2">
    <source>
        <dbReference type="EMBL" id="MET3654108.1"/>
    </source>
</evidence>
<dbReference type="Proteomes" id="UP001549184">
    <property type="component" value="Unassembled WGS sequence"/>
</dbReference>
<gene>
    <name evidence="2" type="ORF">ABIC75_003846</name>
</gene>
<proteinExistence type="predicted"/>
<accession>A0ABV2K229</accession>
<comment type="caution">
    <text evidence="2">The sequence shown here is derived from an EMBL/GenBank/DDBJ whole genome shotgun (WGS) entry which is preliminary data.</text>
</comment>
<protein>
    <submittedName>
        <fullName evidence="2">Uncharacterized protein</fullName>
    </submittedName>
</protein>
<sequence>MSNDKSIDSPTAEGRRRYPSFTDREVEPPVSYPAGYNTAFEPPVPCTCTPACKSRCAGECGCEACKLMFAEYADMMGWYGPEPFVATEEHLQQYREDLGPSGK</sequence>
<reference evidence="2 3" key="1">
    <citation type="submission" date="2024-06" db="EMBL/GenBank/DDBJ databases">
        <title>Sorghum-associated microbial communities from plants grown in Nebraska, USA.</title>
        <authorList>
            <person name="Schachtman D."/>
        </authorList>
    </citation>
    <scope>NUCLEOTIDE SEQUENCE [LARGE SCALE GENOMIC DNA]</scope>
    <source>
        <strain evidence="2 3">1073</strain>
    </source>
</reference>
<evidence type="ECO:0000313" key="3">
    <source>
        <dbReference type="Proteomes" id="UP001549184"/>
    </source>
</evidence>
<organism evidence="2 3">
    <name type="scientific">Dyella japonica</name>
    <dbReference type="NCBI Taxonomy" id="231455"/>
    <lineage>
        <taxon>Bacteria</taxon>
        <taxon>Pseudomonadati</taxon>
        <taxon>Pseudomonadota</taxon>
        <taxon>Gammaproteobacteria</taxon>
        <taxon>Lysobacterales</taxon>
        <taxon>Rhodanobacteraceae</taxon>
        <taxon>Dyella</taxon>
    </lineage>
</organism>